<dbReference type="Gene3D" id="3.40.50.300">
    <property type="entry name" value="P-loop containing nucleotide triphosphate hydrolases"/>
    <property type="match status" value="1"/>
</dbReference>
<dbReference type="AlphaFoldDB" id="A0A9D4JHZ8"/>
<protein>
    <submittedName>
        <fullName evidence="1">Uncharacterized protein</fullName>
    </submittedName>
</protein>
<name>A0A9D4JHZ8_DREPO</name>
<comment type="caution">
    <text evidence="1">The sequence shown here is derived from an EMBL/GenBank/DDBJ whole genome shotgun (WGS) entry which is preliminary data.</text>
</comment>
<evidence type="ECO:0000313" key="2">
    <source>
        <dbReference type="Proteomes" id="UP000828390"/>
    </source>
</evidence>
<reference evidence="1" key="2">
    <citation type="submission" date="2020-11" db="EMBL/GenBank/DDBJ databases">
        <authorList>
            <person name="McCartney M.A."/>
            <person name="Auch B."/>
            <person name="Kono T."/>
            <person name="Mallez S."/>
            <person name="Becker A."/>
            <person name="Gohl D.M."/>
            <person name="Silverstein K.A.T."/>
            <person name="Koren S."/>
            <person name="Bechman K.B."/>
            <person name="Herman A."/>
            <person name="Abrahante J.E."/>
            <person name="Garbe J."/>
        </authorList>
    </citation>
    <scope>NUCLEOTIDE SEQUENCE</scope>
    <source>
        <strain evidence="1">Duluth1</strain>
        <tissue evidence="1">Whole animal</tissue>
    </source>
</reference>
<dbReference type="InterPro" id="IPR027417">
    <property type="entry name" value="P-loop_NTPase"/>
</dbReference>
<sequence>MKKHYFSDITMAPSKLAADRPMIVLVVSPLNALMQDKVISLCERDVAACFSSIDAAYVTSCEDVLENE</sequence>
<proteinExistence type="predicted"/>
<dbReference type="Proteomes" id="UP000828390">
    <property type="component" value="Unassembled WGS sequence"/>
</dbReference>
<reference evidence="1" key="1">
    <citation type="journal article" date="2019" name="bioRxiv">
        <title>The Genome of the Zebra Mussel, Dreissena polymorpha: A Resource for Invasive Species Research.</title>
        <authorList>
            <person name="McCartney M.A."/>
            <person name="Auch B."/>
            <person name="Kono T."/>
            <person name="Mallez S."/>
            <person name="Zhang Y."/>
            <person name="Obille A."/>
            <person name="Becker A."/>
            <person name="Abrahante J.E."/>
            <person name="Garbe J."/>
            <person name="Badalamenti J.P."/>
            <person name="Herman A."/>
            <person name="Mangelson H."/>
            <person name="Liachko I."/>
            <person name="Sullivan S."/>
            <person name="Sone E.D."/>
            <person name="Koren S."/>
            <person name="Silverstein K.A.T."/>
            <person name="Beckman K.B."/>
            <person name="Gohl D.M."/>
        </authorList>
    </citation>
    <scope>NUCLEOTIDE SEQUENCE</scope>
    <source>
        <strain evidence="1">Duluth1</strain>
        <tissue evidence="1">Whole animal</tissue>
    </source>
</reference>
<organism evidence="1 2">
    <name type="scientific">Dreissena polymorpha</name>
    <name type="common">Zebra mussel</name>
    <name type="synonym">Mytilus polymorpha</name>
    <dbReference type="NCBI Taxonomy" id="45954"/>
    <lineage>
        <taxon>Eukaryota</taxon>
        <taxon>Metazoa</taxon>
        <taxon>Spiralia</taxon>
        <taxon>Lophotrochozoa</taxon>
        <taxon>Mollusca</taxon>
        <taxon>Bivalvia</taxon>
        <taxon>Autobranchia</taxon>
        <taxon>Heteroconchia</taxon>
        <taxon>Euheterodonta</taxon>
        <taxon>Imparidentia</taxon>
        <taxon>Neoheterodontei</taxon>
        <taxon>Myida</taxon>
        <taxon>Dreissenoidea</taxon>
        <taxon>Dreissenidae</taxon>
        <taxon>Dreissena</taxon>
    </lineage>
</organism>
<dbReference type="EMBL" id="JAIWYP010000006">
    <property type="protein sequence ID" value="KAH3809433.1"/>
    <property type="molecule type" value="Genomic_DNA"/>
</dbReference>
<gene>
    <name evidence="1" type="ORF">DPMN_137802</name>
</gene>
<accession>A0A9D4JHZ8</accession>
<evidence type="ECO:0000313" key="1">
    <source>
        <dbReference type="EMBL" id="KAH3809433.1"/>
    </source>
</evidence>
<keyword evidence="2" id="KW-1185">Reference proteome</keyword>